<evidence type="ECO:0000313" key="2">
    <source>
        <dbReference type="Proteomes" id="UP000298663"/>
    </source>
</evidence>
<proteinExistence type="predicted"/>
<keyword evidence="2" id="KW-1185">Reference proteome</keyword>
<protein>
    <submittedName>
        <fullName evidence="1">Uncharacterized protein</fullName>
    </submittedName>
</protein>
<accession>A0A4U5ME00</accession>
<organism evidence="1 2">
    <name type="scientific">Steinernema carpocapsae</name>
    <name type="common">Entomopathogenic nematode</name>
    <dbReference type="NCBI Taxonomy" id="34508"/>
    <lineage>
        <taxon>Eukaryota</taxon>
        <taxon>Metazoa</taxon>
        <taxon>Ecdysozoa</taxon>
        <taxon>Nematoda</taxon>
        <taxon>Chromadorea</taxon>
        <taxon>Rhabditida</taxon>
        <taxon>Tylenchina</taxon>
        <taxon>Panagrolaimomorpha</taxon>
        <taxon>Strongyloidoidea</taxon>
        <taxon>Steinernematidae</taxon>
        <taxon>Steinernema</taxon>
    </lineage>
</organism>
<sequence length="87" mass="9941">MAVLLSEFQRRTLDSRPHDSVTLRSRIVNRRKKLCSTKPVNNVSRIKPNLNGRFLSSTHFALPSSSSPFPESLEYPLCDFVTIHKSQ</sequence>
<reference evidence="1 2" key="2">
    <citation type="journal article" date="2019" name="G3 (Bethesda)">
        <title>Hybrid Assembly of the Genome of the Entomopathogenic Nematode Steinernema carpocapsae Identifies the X-Chromosome.</title>
        <authorList>
            <person name="Serra L."/>
            <person name="Macchietto M."/>
            <person name="Macias-Munoz A."/>
            <person name="McGill C.J."/>
            <person name="Rodriguez I.M."/>
            <person name="Rodriguez B."/>
            <person name="Murad R."/>
            <person name="Mortazavi A."/>
        </authorList>
    </citation>
    <scope>NUCLEOTIDE SEQUENCE [LARGE SCALE GENOMIC DNA]</scope>
    <source>
        <strain evidence="1 2">ALL</strain>
    </source>
</reference>
<dbReference type="EMBL" id="AZBU02000008">
    <property type="protein sequence ID" value="TKR67371.1"/>
    <property type="molecule type" value="Genomic_DNA"/>
</dbReference>
<dbReference type="Proteomes" id="UP000298663">
    <property type="component" value="Unassembled WGS sequence"/>
</dbReference>
<dbReference type="AlphaFoldDB" id="A0A4U5ME00"/>
<name>A0A4U5ME00_STECR</name>
<gene>
    <name evidence="1" type="ORF">L596_023533</name>
</gene>
<comment type="caution">
    <text evidence="1">The sequence shown here is derived from an EMBL/GenBank/DDBJ whole genome shotgun (WGS) entry which is preliminary data.</text>
</comment>
<evidence type="ECO:0000313" key="1">
    <source>
        <dbReference type="EMBL" id="TKR67371.1"/>
    </source>
</evidence>
<reference evidence="1 2" key="1">
    <citation type="journal article" date="2015" name="Genome Biol.">
        <title>Comparative genomics of Steinernema reveals deeply conserved gene regulatory networks.</title>
        <authorList>
            <person name="Dillman A.R."/>
            <person name="Macchietto M."/>
            <person name="Porter C.F."/>
            <person name="Rogers A."/>
            <person name="Williams B."/>
            <person name="Antoshechkin I."/>
            <person name="Lee M.M."/>
            <person name="Goodwin Z."/>
            <person name="Lu X."/>
            <person name="Lewis E.E."/>
            <person name="Goodrich-Blair H."/>
            <person name="Stock S.P."/>
            <person name="Adams B.J."/>
            <person name="Sternberg P.W."/>
            <person name="Mortazavi A."/>
        </authorList>
    </citation>
    <scope>NUCLEOTIDE SEQUENCE [LARGE SCALE GENOMIC DNA]</scope>
    <source>
        <strain evidence="1 2">ALL</strain>
    </source>
</reference>